<dbReference type="EMBL" id="AZST01000205">
    <property type="protein sequence ID" value="KEP50964.1"/>
    <property type="molecule type" value="Genomic_DNA"/>
</dbReference>
<sequence>MSLSDEPHPLWGRQYSQYTTSYTNEALSAPLISNREFHSQTVASETISYIRKLGISRTNASVDYITLPMLMDLHEEVRDPGKLRFMADPGLVSGCVRLMASVKPSALQYEYGYVSFRILVIALNACSMKHLGYLEETIAHMNSASLADRLSTFWGASSWLFYQKSRANQPVIPVGLVDEAVLDQLLNLLYHDEKLFLVVSKRTCSLGLSGLMSVFLTHATDTKSQDDHHKQVIRPYVRIFWRYLVVISNAEAEEIAIFDLQTRIAPLARLYHEKPVDVEDSVNLVRALNDRLASIRPASALIMAAMLRFVAPMVVPGCEELIPTTVKLCIEILWNSLSSGTDAMYARQTVLNFLLYLRDMLMALKPPQFNHQPWIWEVVDHVIKGDVLDLALRVFSTVSGFNPSDLQGENTSFISL</sequence>
<dbReference type="AlphaFoldDB" id="A0A074RVL1"/>
<keyword evidence="2" id="KW-1185">Reference proteome</keyword>
<proteinExistence type="predicted"/>
<reference evidence="1 2" key="1">
    <citation type="submission" date="2013-12" db="EMBL/GenBank/DDBJ databases">
        <authorList>
            <person name="Cubeta M."/>
            <person name="Pakala S."/>
            <person name="Fedorova N."/>
            <person name="Thomas E."/>
            <person name="Dean R."/>
            <person name="Jabaji S."/>
            <person name="Neate S."/>
            <person name="Toda T."/>
            <person name="Tavantzis S."/>
            <person name="Vilgalys R."/>
            <person name="Bharathan N."/>
            <person name="Pakala S."/>
            <person name="Losada L.S."/>
            <person name="Zafar N."/>
            <person name="Nierman W."/>
        </authorList>
    </citation>
    <scope>NUCLEOTIDE SEQUENCE [LARGE SCALE GENOMIC DNA]</scope>
    <source>
        <strain evidence="1 2">123E</strain>
    </source>
</reference>
<protein>
    <submittedName>
        <fullName evidence="1">Uncharacterized protein</fullName>
    </submittedName>
</protein>
<comment type="caution">
    <text evidence="1">The sequence shown here is derived from an EMBL/GenBank/DDBJ whole genome shotgun (WGS) entry which is preliminary data.</text>
</comment>
<name>A0A074RVL1_9AGAM</name>
<dbReference type="Proteomes" id="UP000027456">
    <property type="component" value="Unassembled WGS sequence"/>
</dbReference>
<organism evidence="1 2">
    <name type="scientific">Rhizoctonia solani 123E</name>
    <dbReference type="NCBI Taxonomy" id="1423351"/>
    <lineage>
        <taxon>Eukaryota</taxon>
        <taxon>Fungi</taxon>
        <taxon>Dikarya</taxon>
        <taxon>Basidiomycota</taxon>
        <taxon>Agaricomycotina</taxon>
        <taxon>Agaricomycetes</taxon>
        <taxon>Cantharellales</taxon>
        <taxon>Ceratobasidiaceae</taxon>
        <taxon>Rhizoctonia</taxon>
    </lineage>
</organism>
<evidence type="ECO:0000313" key="1">
    <source>
        <dbReference type="EMBL" id="KEP50964.1"/>
    </source>
</evidence>
<dbReference type="OrthoDB" id="3195005at2759"/>
<dbReference type="HOGENOM" id="CLU_032504_0_0_1"/>
<gene>
    <name evidence="1" type="ORF">V565_070110</name>
</gene>
<accession>A0A074RVL1</accession>
<evidence type="ECO:0000313" key="2">
    <source>
        <dbReference type="Proteomes" id="UP000027456"/>
    </source>
</evidence>